<dbReference type="SUPFAM" id="SSF56112">
    <property type="entry name" value="Protein kinase-like (PK-like)"/>
    <property type="match status" value="1"/>
</dbReference>
<dbReference type="Pfam" id="PF00069">
    <property type="entry name" value="Pkinase"/>
    <property type="match status" value="1"/>
</dbReference>
<dbReference type="Gene3D" id="1.10.510.10">
    <property type="entry name" value="Transferase(Phosphotransferase) domain 1"/>
    <property type="match status" value="1"/>
</dbReference>
<evidence type="ECO:0000256" key="5">
    <source>
        <dbReference type="ARBA" id="ARBA00022777"/>
    </source>
</evidence>
<dbReference type="InterPro" id="IPR050629">
    <property type="entry name" value="STE20/SPS1-PAK"/>
</dbReference>
<evidence type="ECO:0000256" key="4">
    <source>
        <dbReference type="ARBA" id="ARBA00022741"/>
    </source>
</evidence>
<name>G0QJQ0_ICHMU</name>
<comment type="catalytic activity">
    <reaction evidence="8">
        <text>L-seryl-[protein] + ATP = O-phospho-L-seryl-[protein] + ADP + H(+)</text>
        <dbReference type="Rhea" id="RHEA:17989"/>
        <dbReference type="Rhea" id="RHEA-COMP:9863"/>
        <dbReference type="Rhea" id="RHEA-COMP:11604"/>
        <dbReference type="ChEBI" id="CHEBI:15378"/>
        <dbReference type="ChEBI" id="CHEBI:29999"/>
        <dbReference type="ChEBI" id="CHEBI:30616"/>
        <dbReference type="ChEBI" id="CHEBI:83421"/>
        <dbReference type="ChEBI" id="CHEBI:456216"/>
        <dbReference type="EC" id="2.7.11.1"/>
    </reaction>
</comment>
<dbReference type="InParanoid" id="G0QJQ0"/>
<evidence type="ECO:0000256" key="1">
    <source>
        <dbReference type="ARBA" id="ARBA00008874"/>
    </source>
</evidence>
<dbReference type="RefSeq" id="XP_004039852.1">
    <property type="nucleotide sequence ID" value="XM_004039804.1"/>
</dbReference>
<dbReference type="GO" id="GO:0005737">
    <property type="term" value="C:cytoplasm"/>
    <property type="evidence" value="ECO:0007669"/>
    <property type="project" value="TreeGrafter"/>
</dbReference>
<dbReference type="InterPro" id="IPR011009">
    <property type="entry name" value="Kinase-like_dom_sf"/>
</dbReference>
<proteinExistence type="inferred from homology"/>
<protein>
    <submittedName>
        <fullName evidence="10">Serine threonine ste20, putative</fullName>
        <ecNumber evidence="10">2.7.12.2</ecNumber>
    </submittedName>
</protein>
<dbReference type="GO" id="GO:0106310">
    <property type="term" value="F:protein serine kinase activity"/>
    <property type="evidence" value="ECO:0007669"/>
    <property type="project" value="RHEA"/>
</dbReference>
<dbReference type="OrthoDB" id="312324at2759"/>
<dbReference type="GO" id="GO:0004708">
    <property type="term" value="F:MAP kinase kinase activity"/>
    <property type="evidence" value="ECO:0007669"/>
    <property type="project" value="UniProtKB-EC"/>
</dbReference>
<evidence type="ECO:0000256" key="6">
    <source>
        <dbReference type="ARBA" id="ARBA00022840"/>
    </source>
</evidence>
<dbReference type="FunFam" id="1.10.510.10:FF:000421">
    <property type="entry name" value="Serine/threonine-protein kinase PAK 6"/>
    <property type="match status" value="1"/>
</dbReference>
<dbReference type="PANTHER" id="PTHR48012:SF10">
    <property type="entry name" value="FI20177P1"/>
    <property type="match status" value="1"/>
</dbReference>
<dbReference type="EC" id="2.7.12.2" evidence="10"/>
<evidence type="ECO:0000256" key="2">
    <source>
        <dbReference type="ARBA" id="ARBA00022527"/>
    </source>
</evidence>
<dbReference type="GeneID" id="14910746"/>
<evidence type="ECO:0000259" key="9">
    <source>
        <dbReference type="PROSITE" id="PS50011"/>
    </source>
</evidence>
<keyword evidence="5" id="KW-0418">Kinase</keyword>
<organism evidence="10 11">
    <name type="scientific">Ichthyophthirius multifiliis</name>
    <name type="common">White spot disease agent</name>
    <name type="synonym">Ich</name>
    <dbReference type="NCBI Taxonomy" id="5932"/>
    <lineage>
        <taxon>Eukaryota</taxon>
        <taxon>Sar</taxon>
        <taxon>Alveolata</taxon>
        <taxon>Ciliophora</taxon>
        <taxon>Intramacronucleata</taxon>
        <taxon>Oligohymenophorea</taxon>
        <taxon>Hymenostomatida</taxon>
        <taxon>Ophryoglenina</taxon>
        <taxon>Ichthyophthirius</taxon>
    </lineage>
</organism>
<evidence type="ECO:0000256" key="8">
    <source>
        <dbReference type="ARBA" id="ARBA00048679"/>
    </source>
</evidence>
<comment type="catalytic activity">
    <reaction evidence="7">
        <text>L-threonyl-[protein] + ATP = O-phospho-L-threonyl-[protein] + ADP + H(+)</text>
        <dbReference type="Rhea" id="RHEA:46608"/>
        <dbReference type="Rhea" id="RHEA-COMP:11060"/>
        <dbReference type="Rhea" id="RHEA-COMP:11605"/>
        <dbReference type="ChEBI" id="CHEBI:15378"/>
        <dbReference type="ChEBI" id="CHEBI:30013"/>
        <dbReference type="ChEBI" id="CHEBI:30616"/>
        <dbReference type="ChEBI" id="CHEBI:61977"/>
        <dbReference type="ChEBI" id="CHEBI:456216"/>
        <dbReference type="EC" id="2.7.11.1"/>
    </reaction>
</comment>
<dbReference type="GO" id="GO:0004674">
    <property type="term" value="F:protein serine/threonine kinase activity"/>
    <property type="evidence" value="ECO:0007669"/>
    <property type="project" value="UniProtKB-KW"/>
</dbReference>
<dbReference type="GO" id="GO:0005524">
    <property type="term" value="F:ATP binding"/>
    <property type="evidence" value="ECO:0007669"/>
    <property type="project" value="UniProtKB-KW"/>
</dbReference>
<evidence type="ECO:0000256" key="3">
    <source>
        <dbReference type="ARBA" id="ARBA00022679"/>
    </source>
</evidence>
<dbReference type="eggNOG" id="KOG0201">
    <property type="taxonomic scope" value="Eukaryota"/>
</dbReference>
<dbReference type="OMA" id="CAQTSER"/>
<dbReference type="AlphaFoldDB" id="G0QJQ0"/>
<sequence>MLKLKYNTNIRVFCRQKQNIYRNGVLFKWISSLIRQLQEPYIAIILKEILQALYYLHFNQKMHRDIKAANILIHKNGTIKLCDFGVSSNTTSSFQKLQTFVGTPYYMAPEVILNQEYDFKADIWSLGITTIEMATGKPPHYDQKPQVAMKKIINEESPILEGNLSKQLKNFISCCLKKQPEQRHSAEQLLNHNFIKLAKKPSYLLDLLDIDISQKKVLQCQKVNKQGQIQ</sequence>
<keyword evidence="6" id="KW-0067">ATP-binding</keyword>
<dbReference type="SMART" id="SM00220">
    <property type="entry name" value="S_TKc"/>
    <property type="match status" value="1"/>
</dbReference>
<keyword evidence="2" id="KW-0723">Serine/threonine-protein kinase</keyword>
<dbReference type="PROSITE" id="PS50011">
    <property type="entry name" value="PROTEIN_KINASE_DOM"/>
    <property type="match status" value="1"/>
</dbReference>
<dbReference type="EMBL" id="GL983081">
    <property type="protein sequence ID" value="EGR34548.1"/>
    <property type="molecule type" value="Genomic_DNA"/>
</dbReference>
<keyword evidence="4" id="KW-0547">Nucleotide-binding</keyword>
<evidence type="ECO:0000313" key="11">
    <source>
        <dbReference type="Proteomes" id="UP000008983"/>
    </source>
</evidence>
<accession>G0QJQ0</accession>
<dbReference type="Proteomes" id="UP000008983">
    <property type="component" value="Unassembled WGS sequence"/>
</dbReference>
<dbReference type="PANTHER" id="PTHR48012">
    <property type="entry name" value="STERILE20-LIKE KINASE, ISOFORM B-RELATED"/>
    <property type="match status" value="1"/>
</dbReference>
<feature type="domain" description="Protein kinase" evidence="9">
    <location>
        <begin position="1"/>
        <end position="195"/>
    </location>
</feature>
<dbReference type="STRING" id="857967.G0QJQ0"/>
<gene>
    <name evidence="10" type="ORF">IMG5_007600</name>
</gene>
<dbReference type="InterPro" id="IPR000719">
    <property type="entry name" value="Prot_kinase_dom"/>
</dbReference>
<keyword evidence="11" id="KW-1185">Reference proteome</keyword>
<comment type="similarity">
    <text evidence="1">Belongs to the protein kinase superfamily. STE Ser/Thr protein kinase family. STE20 subfamily.</text>
</comment>
<evidence type="ECO:0000256" key="7">
    <source>
        <dbReference type="ARBA" id="ARBA00047899"/>
    </source>
</evidence>
<keyword evidence="3 10" id="KW-0808">Transferase</keyword>
<evidence type="ECO:0000313" key="10">
    <source>
        <dbReference type="EMBL" id="EGR34548.1"/>
    </source>
</evidence>
<reference evidence="10 11" key="1">
    <citation type="submission" date="2011-07" db="EMBL/GenBank/DDBJ databases">
        <authorList>
            <person name="Coyne R."/>
            <person name="Brami D."/>
            <person name="Johnson J."/>
            <person name="Hostetler J."/>
            <person name="Hannick L."/>
            <person name="Clark T."/>
            <person name="Cassidy-Hanley D."/>
            <person name="Inman J."/>
        </authorList>
    </citation>
    <scope>NUCLEOTIDE SEQUENCE [LARGE SCALE GENOMIC DNA]</scope>
    <source>
        <strain evidence="10 11">G5</strain>
    </source>
</reference>